<feature type="compositionally biased region" description="Polar residues" evidence="1">
    <location>
        <begin position="129"/>
        <end position="147"/>
    </location>
</feature>
<evidence type="ECO:0000313" key="4">
    <source>
        <dbReference type="Proteomes" id="UP001430584"/>
    </source>
</evidence>
<dbReference type="RefSeq" id="XP_066631095.1">
    <property type="nucleotide sequence ID" value="XM_066778658.1"/>
</dbReference>
<evidence type="ECO:0000256" key="1">
    <source>
        <dbReference type="SAM" id="MobiDB-lite"/>
    </source>
</evidence>
<gene>
    <name evidence="3" type="ORF">SLS55_007237</name>
</gene>
<dbReference type="Gene3D" id="2.60.120.590">
    <property type="entry name" value="Alpha-ketoglutarate-dependent dioxygenase AlkB-like"/>
    <property type="match status" value="1"/>
</dbReference>
<feature type="compositionally biased region" description="Low complexity" evidence="1">
    <location>
        <begin position="148"/>
        <end position="157"/>
    </location>
</feature>
<name>A0ABR3CE86_9PEZI</name>
<proteinExistence type="predicted"/>
<dbReference type="SUPFAM" id="SSF51197">
    <property type="entry name" value="Clavaminate synthase-like"/>
    <property type="match status" value="1"/>
</dbReference>
<accession>A0ABR3CE86</accession>
<feature type="compositionally biased region" description="Pro residues" evidence="1">
    <location>
        <begin position="109"/>
        <end position="119"/>
    </location>
</feature>
<reference evidence="3 4" key="1">
    <citation type="submission" date="2024-02" db="EMBL/GenBank/DDBJ databases">
        <title>De novo assembly and annotation of 12 fungi associated with fruit tree decline syndrome in Ontario, Canada.</title>
        <authorList>
            <person name="Sulman M."/>
            <person name="Ellouze W."/>
            <person name="Ilyukhin E."/>
        </authorList>
    </citation>
    <scope>NUCLEOTIDE SEQUENCE [LARGE SCALE GENOMIC DNA]</scope>
    <source>
        <strain evidence="3 4">FDS-637</strain>
    </source>
</reference>
<organism evidence="3 4">
    <name type="scientific">Diplodia seriata</name>
    <dbReference type="NCBI Taxonomy" id="420778"/>
    <lineage>
        <taxon>Eukaryota</taxon>
        <taxon>Fungi</taxon>
        <taxon>Dikarya</taxon>
        <taxon>Ascomycota</taxon>
        <taxon>Pezizomycotina</taxon>
        <taxon>Dothideomycetes</taxon>
        <taxon>Dothideomycetes incertae sedis</taxon>
        <taxon>Botryosphaeriales</taxon>
        <taxon>Botryosphaeriaceae</taxon>
        <taxon>Diplodia</taxon>
    </lineage>
</organism>
<dbReference type="InterPro" id="IPR027450">
    <property type="entry name" value="AlkB-like"/>
</dbReference>
<feature type="region of interest" description="Disordered" evidence="1">
    <location>
        <begin position="622"/>
        <end position="641"/>
    </location>
</feature>
<keyword evidence="4" id="KW-1185">Reference proteome</keyword>
<dbReference type="Pfam" id="PF13532">
    <property type="entry name" value="2OG-FeII_Oxy_2"/>
    <property type="match status" value="1"/>
</dbReference>
<sequence length="741" mass="82113">MASLRELMSLGAVQDVSDWSDDEKRSPKKRKLDVPDARPKRARKPTQKVLANRVAEANKKPRKRSATATVLKLDGWQFDSSAGSGEPASSLPPTTPAPESVQAQGKPASPLPSIAPVPEPAQAREEQDPSNFSSSLSPKPEEQQLQEVPSSVVVAAAPEDRDLEADPTFQVTPPRSSRKRPRPKNADSSPASITAVLSERSGSADVVPDPIPEHLRHLVEVSRQLMEISGCPIDEKPPPVGQPEVWADGRQALCESLPYFRAYQGAGYCTGGFAFSFMFDKQGCSRDYMDSDVVIARSGGGLSREKSTGEMIRQNDQSETSQVRSVKNNIDQYNPLVILSGDQNRQCPSKLPHVYNVLDWFKPTHVWAEKFNGKVNIRYRFEKLCLDKQSWWAPSDVSDLMTVDAQAPPQAPPHVHFAHNYRINYFTIPGVDGFIAHFIANKTINEEAGGPDDMWTELQAEDLGLRRRPLGSSTLRGPTLTQHFAVNYGMPYKFIASTASRPFSSAARPITATRSRLNWAARHCVGHDAHAKEFNELLALGYFERQKIDYHDDGERGLGPTIATLSVGAPAAMSIRMKAKHYHGMSKGGAYVNAAPMPGCEKYEERRVAHAELDRLKKLKQEKLKEKKPKGEKPKQRKSIGEVDAYDKMLKALPRQLGLNTAKNAKDAVTMHLRHGDIVVMHGRKIQEYYEHAVEPIGKLRFALTCRYIDPDSLKPEDCPDYEVEADAGDYDGSRLPAVSA</sequence>
<comment type="caution">
    <text evidence="3">The sequence shown here is derived from an EMBL/GenBank/DDBJ whole genome shotgun (WGS) entry which is preliminary data.</text>
</comment>
<feature type="domain" description="Alpha-ketoglutarate-dependent dioxygenase AlkB-like" evidence="2">
    <location>
        <begin position="501"/>
        <end position="699"/>
    </location>
</feature>
<feature type="region of interest" description="Disordered" evidence="1">
    <location>
        <begin position="1"/>
        <end position="190"/>
    </location>
</feature>
<dbReference type="EMBL" id="JAJVCZ030000007">
    <property type="protein sequence ID" value="KAL0258066.1"/>
    <property type="molecule type" value="Genomic_DNA"/>
</dbReference>
<feature type="region of interest" description="Disordered" evidence="1">
    <location>
        <begin position="716"/>
        <end position="741"/>
    </location>
</feature>
<evidence type="ECO:0000313" key="3">
    <source>
        <dbReference type="EMBL" id="KAL0258066.1"/>
    </source>
</evidence>
<feature type="compositionally biased region" description="Acidic residues" evidence="1">
    <location>
        <begin position="719"/>
        <end position="730"/>
    </location>
</feature>
<dbReference type="GeneID" id="92011322"/>
<dbReference type="Proteomes" id="UP001430584">
    <property type="component" value="Unassembled WGS sequence"/>
</dbReference>
<dbReference type="PANTHER" id="PTHR31573">
    <property type="entry name" value="ALPHA-KETOGLUTARATE-DEPENDENT DIOXYGENASE ALKB HOMOLOG 2"/>
    <property type="match status" value="1"/>
</dbReference>
<dbReference type="InterPro" id="IPR037151">
    <property type="entry name" value="AlkB-like_sf"/>
</dbReference>
<evidence type="ECO:0000259" key="2">
    <source>
        <dbReference type="Pfam" id="PF13532"/>
    </source>
</evidence>
<protein>
    <recommendedName>
        <fullName evidence="2">Alpha-ketoglutarate-dependent dioxygenase AlkB-like domain-containing protein</fullName>
    </recommendedName>
</protein>
<dbReference type="PANTHER" id="PTHR31573:SF4">
    <property type="entry name" value="FE2OG DIOXYGENASE DOMAIN-CONTAINING PROTEIN"/>
    <property type="match status" value="1"/>
</dbReference>
<dbReference type="InterPro" id="IPR032852">
    <property type="entry name" value="ALKBH2"/>
</dbReference>